<accession>A0AAW9QKX6</accession>
<dbReference type="Proteomes" id="UP001328733">
    <property type="component" value="Unassembled WGS sequence"/>
</dbReference>
<evidence type="ECO:0000313" key="1">
    <source>
        <dbReference type="EMBL" id="MEG3435775.1"/>
    </source>
</evidence>
<comment type="caution">
    <text evidence="1">The sequence shown here is derived from an EMBL/GenBank/DDBJ whole genome shotgun (WGS) entry which is preliminary data.</text>
</comment>
<proteinExistence type="predicted"/>
<sequence>MAYTIASAPESCPHPIGKLDHPIVLRYLESINLGNFSEAVRLFDPRGALQPPFEIPIVGQTSILAYLREEYRDVELIPERYSSAVGSNGRLQITVFGKARIPWFGSKADIDQIWRFFLLPNGSISLLSIETLLEPEKTAG</sequence>
<gene>
    <name evidence="1" type="ORF">V0288_01465</name>
</gene>
<evidence type="ECO:0000313" key="2">
    <source>
        <dbReference type="Proteomes" id="UP001328733"/>
    </source>
</evidence>
<evidence type="ECO:0008006" key="3">
    <source>
        <dbReference type="Google" id="ProtNLM"/>
    </source>
</evidence>
<dbReference type="SUPFAM" id="SSF54427">
    <property type="entry name" value="NTF2-like"/>
    <property type="match status" value="1"/>
</dbReference>
<dbReference type="RefSeq" id="WP_332863228.1">
    <property type="nucleotide sequence ID" value="NZ_JBAFSM010000002.1"/>
</dbReference>
<name>A0AAW9QKX6_9CHRO</name>
<keyword evidence="2" id="KW-1185">Reference proteome</keyword>
<reference evidence="1 2" key="1">
    <citation type="submission" date="2024-01" db="EMBL/GenBank/DDBJ databases">
        <title>Genomic insights into the taxonomy and metabolism of the cyanobacterium Pannus brasiliensis CCIBt3594.</title>
        <authorList>
            <person name="Machado M."/>
            <person name="Botero N.B."/>
            <person name="Andreote A.P.D."/>
            <person name="Feitosa A.M.T."/>
            <person name="Popin R."/>
            <person name="Sivonen K."/>
            <person name="Fiore M.F."/>
        </authorList>
    </citation>
    <scope>NUCLEOTIDE SEQUENCE [LARGE SCALE GENOMIC DNA]</scope>
    <source>
        <strain evidence="1 2">CCIBt3594</strain>
    </source>
</reference>
<dbReference type="InterPro" id="IPR032710">
    <property type="entry name" value="NTF2-like_dom_sf"/>
</dbReference>
<organism evidence="1 2">
    <name type="scientific">Pannus brasiliensis CCIBt3594</name>
    <dbReference type="NCBI Taxonomy" id="1427578"/>
    <lineage>
        <taxon>Bacteria</taxon>
        <taxon>Bacillati</taxon>
        <taxon>Cyanobacteriota</taxon>
        <taxon>Cyanophyceae</taxon>
        <taxon>Oscillatoriophycideae</taxon>
        <taxon>Chroococcales</taxon>
        <taxon>Microcystaceae</taxon>
        <taxon>Pannus</taxon>
    </lineage>
</organism>
<dbReference type="EMBL" id="JBAFSM010000002">
    <property type="protein sequence ID" value="MEG3435775.1"/>
    <property type="molecule type" value="Genomic_DNA"/>
</dbReference>
<protein>
    <recommendedName>
        <fullName evidence="3">Nuclear transport factor 2</fullName>
    </recommendedName>
</protein>
<dbReference type="AlphaFoldDB" id="A0AAW9QKX6"/>
<dbReference type="Gene3D" id="3.10.450.50">
    <property type="match status" value="1"/>
</dbReference>